<dbReference type="SUPFAM" id="SSF54534">
    <property type="entry name" value="FKBP-like"/>
    <property type="match status" value="1"/>
</dbReference>
<feature type="compositionally biased region" description="Basic and acidic residues" evidence="9">
    <location>
        <begin position="613"/>
        <end position="623"/>
    </location>
</feature>
<keyword evidence="6 8" id="KW-0413">Isomerase</keyword>
<evidence type="ECO:0000256" key="10">
    <source>
        <dbReference type="SAM" id="SignalP"/>
    </source>
</evidence>
<dbReference type="InterPro" id="IPR037041">
    <property type="entry name" value="Trigger_fac_C_sf"/>
</dbReference>
<dbReference type="AlphaFoldDB" id="A0AAD8XXK5"/>
<dbReference type="PANTHER" id="PTHR30560:SF3">
    <property type="entry name" value="TRIGGER FACTOR-LIKE PROTEIN TIG, CHLOROPLASTIC"/>
    <property type="match status" value="1"/>
</dbReference>
<dbReference type="Pfam" id="PF05698">
    <property type="entry name" value="Trigger_C"/>
    <property type="match status" value="1"/>
</dbReference>
<evidence type="ECO:0000256" key="7">
    <source>
        <dbReference type="ARBA" id="ARBA00024849"/>
    </source>
</evidence>
<dbReference type="Gene3D" id="3.10.50.40">
    <property type="match status" value="1"/>
</dbReference>
<evidence type="ECO:0000256" key="1">
    <source>
        <dbReference type="ARBA" id="ARBA00000971"/>
    </source>
</evidence>
<proteinExistence type="inferred from homology"/>
<keyword evidence="13" id="KW-1185">Reference proteome</keyword>
<keyword evidence="5" id="KW-0143">Chaperone</keyword>
<dbReference type="GO" id="GO:0003755">
    <property type="term" value="F:peptidyl-prolyl cis-trans isomerase activity"/>
    <property type="evidence" value="ECO:0007669"/>
    <property type="project" value="UniProtKB-KW"/>
</dbReference>
<evidence type="ECO:0000256" key="3">
    <source>
        <dbReference type="ARBA" id="ARBA00013194"/>
    </source>
</evidence>
<evidence type="ECO:0000256" key="8">
    <source>
        <dbReference type="PROSITE-ProRule" id="PRU00277"/>
    </source>
</evidence>
<dbReference type="InterPro" id="IPR036611">
    <property type="entry name" value="Trigger_fac_ribosome-bd_sf"/>
</dbReference>
<gene>
    <name evidence="12" type="ORF">QTG54_014009</name>
</gene>
<feature type="chain" id="PRO_5041999538" description="peptidylprolyl isomerase" evidence="10">
    <location>
        <begin position="23"/>
        <end position="659"/>
    </location>
</feature>
<feature type="region of interest" description="Disordered" evidence="9">
    <location>
        <begin position="572"/>
        <end position="623"/>
    </location>
</feature>
<dbReference type="InterPro" id="IPR005215">
    <property type="entry name" value="Trig_fac"/>
</dbReference>
<comment type="caution">
    <text evidence="12">The sequence shown here is derived from an EMBL/GenBank/DDBJ whole genome shotgun (WGS) entry which is preliminary data.</text>
</comment>
<dbReference type="GO" id="GO:0044183">
    <property type="term" value="F:protein folding chaperone"/>
    <property type="evidence" value="ECO:0007669"/>
    <property type="project" value="TreeGrafter"/>
</dbReference>
<feature type="signal peptide" evidence="10">
    <location>
        <begin position="1"/>
        <end position="22"/>
    </location>
</feature>
<dbReference type="InterPro" id="IPR027304">
    <property type="entry name" value="Trigger_fact/SurA_dom_sf"/>
</dbReference>
<evidence type="ECO:0000313" key="12">
    <source>
        <dbReference type="EMBL" id="KAK1735395.1"/>
    </source>
</evidence>
<feature type="compositionally biased region" description="Acidic residues" evidence="9">
    <location>
        <begin position="572"/>
        <end position="586"/>
    </location>
</feature>
<reference evidence="12" key="1">
    <citation type="submission" date="2023-06" db="EMBL/GenBank/DDBJ databases">
        <title>Survivors Of The Sea: Transcriptome response of Skeletonema marinoi to long-term dormancy.</title>
        <authorList>
            <person name="Pinder M.I.M."/>
            <person name="Kourtchenko O."/>
            <person name="Robertson E.K."/>
            <person name="Larsson T."/>
            <person name="Maumus F."/>
            <person name="Osuna-Cruz C.M."/>
            <person name="Vancaester E."/>
            <person name="Stenow R."/>
            <person name="Vandepoele K."/>
            <person name="Ploug H."/>
            <person name="Bruchert V."/>
            <person name="Godhe A."/>
            <person name="Topel M."/>
        </authorList>
    </citation>
    <scope>NUCLEOTIDE SEQUENCE</scope>
    <source>
        <strain evidence="12">R05AC</strain>
    </source>
</reference>
<evidence type="ECO:0000256" key="6">
    <source>
        <dbReference type="ARBA" id="ARBA00023235"/>
    </source>
</evidence>
<dbReference type="NCBIfam" id="TIGR00115">
    <property type="entry name" value="tig"/>
    <property type="match status" value="1"/>
</dbReference>
<feature type="compositionally biased region" description="Low complexity" evidence="9">
    <location>
        <begin position="594"/>
        <end position="607"/>
    </location>
</feature>
<dbReference type="GO" id="GO:0051083">
    <property type="term" value="P:'de novo' cotranslational protein folding"/>
    <property type="evidence" value="ECO:0007669"/>
    <property type="project" value="TreeGrafter"/>
</dbReference>
<dbReference type="GO" id="GO:0043335">
    <property type="term" value="P:protein unfolding"/>
    <property type="evidence" value="ECO:0007669"/>
    <property type="project" value="TreeGrafter"/>
</dbReference>
<dbReference type="SUPFAM" id="SSF102735">
    <property type="entry name" value="Trigger factor ribosome-binding domain"/>
    <property type="match status" value="1"/>
</dbReference>
<dbReference type="InterPro" id="IPR008880">
    <property type="entry name" value="Trigger_fac_C"/>
</dbReference>
<evidence type="ECO:0000256" key="9">
    <source>
        <dbReference type="SAM" id="MobiDB-lite"/>
    </source>
</evidence>
<dbReference type="Gene3D" id="3.30.70.1050">
    <property type="entry name" value="Trigger factor ribosome-binding domain"/>
    <property type="match status" value="1"/>
</dbReference>
<dbReference type="InterPro" id="IPR008881">
    <property type="entry name" value="Trigger_fac_ribosome-bd_bac"/>
</dbReference>
<dbReference type="Pfam" id="PF00254">
    <property type="entry name" value="FKBP_C"/>
    <property type="match status" value="1"/>
</dbReference>
<dbReference type="InterPro" id="IPR046357">
    <property type="entry name" value="PPIase_dom_sf"/>
</dbReference>
<keyword evidence="10" id="KW-0732">Signal</keyword>
<dbReference type="EMBL" id="JATAAI010000034">
    <property type="protein sequence ID" value="KAK1735395.1"/>
    <property type="molecule type" value="Genomic_DNA"/>
</dbReference>
<comment type="catalytic activity">
    <reaction evidence="1 8">
        <text>[protein]-peptidylproline (omega=180) = [protein]-peptidylproline (omega=0)</text>
        <dbReference type="Rhea" id="RHEA:16237"/>
        <dbReference type="Rhea" id="RHEA-COMP:10747"/>
        <dbReference type="Rhea" id="RHEA-COMP:10748"/>
        <dbReference type="ChEBI" id="CHEBI:83833"/>
        <dbReference type="ChEBI" id="CHEBI:83834"/>
        <dbReference type="EC" id="5.2.1.8"/>
    </reaction>
</comment>
<keyword evidence="4 8" id="KW-0697">Rotamase</keyword>
<dbReference type="HAMAP" id="MF_00303">
    <property type="entry name" value="Trigger_factor_Tig"/>
    <property type="match status" value="1"/>
</dbReference>
<dbReference type="Gene3D" id="1.10.3120.10">
    <property type="entry name" value="Trigger factor, C-terminal domain"/>
    <property type="match status" value="1"/>
</dbReference>
<dbReference type="FunFam" id="3.30.70.1050:FF:000004">
    <property type="entry name" value="Trigger factor"/>
    <property type="match status" value="1"/>
</dbReference>
<evidence type="ECO:0000313" key="13">
    <source>
        <dbReference type="Proteomes" id="UP001224775"/>
    </source>
</evidence>
<evidence type="ECO:0000256" key="2">
    <source>
        <dbReference type="ARBA" id="ARBA00005464"/>
    </source>
</evidence>
<dbReference type="Proteomes" id="UP001224775">
    <property type="component" value="Unassembled WGS sequence"/>
</dbReference>
<dbReference type="GO" id="GO:0015031">
    <property type="term" value="P:protein transport"/>
    <property type="evidence" value="ECO:0007669"/>
    <property type="project" value="InterPro"/>
</dbReference>
<evidence type="ECO:0000259" key="11">
    <source>
        <dbReference type="PROSITE" id="PS50059"/>
    </source>
</evidence>
<accession>A0AAD8XXK5</accession>
<protein>
    <recommendedName>
        <fullName evidence="3 8">peptidylprolyl isomerase</fullName>
        <ecNumber evidence="3 8">5.2.1.8</ecNumber>
    </recommendedName>
</protein>
<feature type="region of interest" description="Disordered" evidence="9">
    <location>
        <begin position="638"/>
        <end position="659"/>
    </location>
</feature>
<dbReference type="GO" id="GO:0043022">
    <property type="term" value="F:ribosome binding"/>
    <property type="evidence" value="ECO:0007669"/>
    <property type="project" value="TreeGrafter"/>
</dbReference>
<dbReference type="Pfam" id="PF05697">
    <property type="entry name" value="Trigger_N"/>
    <property type="match status" value="1"/>
</dbReference>
<sequence length="659" mass="72553">MARISQLALAACLALSALHADAFTAVPSQTYVSTRHQPLFLSSTEATGSSLKRLPDSAVELTLHVPAAATSAAYDKVLSEVAKKVSIPGFRKGAKIPPQVLENAWSKNGGKRGLKTMAINELVGELIETALKEEHELEPIGQPSLVTSAEQLADTFTPGEELDLTVKCDVWPEIQFKQVEGQDKPYSGLKGSYKRKPFNQERFDAAMRDLLERYVKLEQYDDASHALTTGDACKVNMAGYMATADGEKGEPLPNAASGDDVEVVLGEGRYMEGLVEGLEGGKVGETVTVKVRFPDALKNKDLAGKDAIFDVEILSASRRTLPEVTDEFANEVREGLTAESLKDELRKAVDSQDAQEYMGVRNAALGKALSDIIDVDVPDTLVTNQAREKYALMMTDMRDSGMADEDIKQLINPENFIKYKDIQKDDIVRDFKISMAVDEIARLENIQVPAYQVEEQIQSLKDQAAKEGQSTEGLDDEQMRRKVESTLERRMVYDLLAEVAELEVEYVNDDEFDEDLLEKLAQESLEREQVAAAEQASEEGKQQDEVVATAAVVDEEATAVAEEDVAVIEEEAASVEEEVVVAEEEIEPVKSEETTASTEESETIASPEPEEIDASRYEGMDQEEKAFNILKDLGMIELHADPDSPDFDASIYAEEEEED</sequence>
<comment type="similarity">
    <text evidence="2">Belongs to the FKBP-type PPIase family. Tig subfamily.</text>
</comment>
<dbReference type="PROSITE" id="PS50059">
    <property type="entry name" value="FKBP_PPIASE"/>
    <property type="match status" value="1"/>
</dbReference>
<feature type="domain" description="PPIase FKBP-type" evidence="11">
    <location>
        <begin position="230"/>
        <end position="317"/>
    </location>
</feature>
<dbReference type="SUPFAM" id="SSF109998">
    <property type="entry name" value="Triger factor/SurA peptide-binding domain-like"/>
    <property type="match status" value="1"/>
</dbReference>
<comment type="function">
    <text evidence="7">Involved in protein export. Acts as a chaperone by maintaining the newly synthesized protein in an open conformation. Functions as a peptidyl-prolyl cis-trans isomerase.</text>
</comment>
<evidence type="ECO:0000256" key="4">
    <source>
        <dbReference type="ARBA" id="ARBA00023110"/>
    </source>
</evidence>
<dbReference type="PANTHER" id="PTHR30560">
    <property type="entry name" value="TRIGGER FACTOR CHAPERONE AND PEPTIDYL-PROLYL CIS/TRANS ISOMERASE"/>
    <property type="match status" value="1"/>
</dbReference>
<organism evidence="12 13">
    <name type="scientific">Skeletonema marinoi</name>
    <dbReference type="NCBI Taxonomy" id="267567"/>
    <lineage>
        <taxon>Eukaryota</taxon>
        <taxon>Sar</taxon>
        <taxon>Stramenopiles</taxon>
        <taxon>Ochrophyta</taxon>
        <taxon>Bacillariophyta</taxon>
        <taxon>Coscinodiscophyceae</taxon>
        <taxon>Thalassiosirophycidae</taxon>
        <taxon>Thalassiosirales</taxon>
        <taxon>Skeletonemataceae</taxon>
        <taxon>Skeletonema</taxon>
        <taxon>Skeletonema marinoi-dohrnii complex</taxon>
    </lineage>
</organism>
<evidence type="ECO:0000256" key="5">
    <source>
        <dbReference type="ARBA" id="ARBA00023186"/>
    </source>
</evidence>
<dbReference type="InterPro" id="IPR001179">
    <property type="entry name" value="PPIase_FKBP_dom"/>
</dbReference>
<dbReference type="EC" id="5.2.1.8" evidence="3 8"/>
<name>A0AAD8XXK5_9STRA</name>